<dbReference type="KEGG" id="ncv:NCAV_0943"/>
<organism evidence="1 2">
    <name type="scientific">Candidatus Nitrosocaldus cavascurensis</name>
    <dbReference type="NCBI Taxonomy" id="2058097"/>
    <lineage>
        <taxon>Archaea</taxon>
        <taxon>Nitrososphaerota</taxon>
        <taxon>Nitrososphaeria</taxon>
        <taxon>Candidatus Nitrosocaldales</taxon>
        <taxon>Candidatus Nitrosocaldaceae</taxon>
        <taxon>Candidatus Nitrosocaldus</taxon>
    </lineage>
</organism>
<keyword evidence="2" id="KW-1185">Reference proteome</keyword>
<name>A0A2K5AR43_9ARCH</name>
<dbReference type="EMBL" id="LT981265">
    <property type="protein sequence ID" value="SPC34120.1"/>
    <property type="molecule type" value="Genomic_DNA"/>
</dbReference>
<dbReference type="Proteomes" id="UP000236248">
    <property type="component" value="Chromosome NCAV"/>
</dbReference>
<proteinExistence type="predicted"/>
<gene>
    <name evidence="1" type="ORF">NCAV_0943</name>
</gene>
<dbReference type="GeneID" id="55636284"/>
<accession>A0A2K5AR43</accession>
<reference evidence="2" key="1">
    <citation type="submission" date="2018-01" db="EMBL/GenBank/DDBJ databases">
        <authorList>
            <person name="Kerou L M."/>
        </authorList>
    </citation>
    <scope>NUCLEOTIDE SEQUENCE [LARGE SCALE GENOMIC DNA]</scope>
    <source>
        <strain evidence="2">SCU2</strain>
    </source>
</reference>
<protein>
    <submittedName>
        <fullName evidence="1">Uncharacterized protein</fullName>
    </submittedName>
</protein>
<evidence type="ECO:0000313" key="1">
    <source>
        <dbReference type="EMBL" id="SPC34120.1"/>
    </source>
</evidence>
<dbReference type="RefSeq" id="WP_158648721.1">
    <property type="nucleotide sequence ID" value="NZ_LT981265.1"/>
</dbReference>
<sequence length="45" mass="5172">MSISIDRMCIAVIDEATKLRHICVYLAGDVDSKKELLAIYIHFIY</sequence>
<evidence type="ECO:0000313" key="2">
    <source>
        <dbReference type="Proteomes" id="UP000236248"/>
    </source>
</evidence>
<dbReference type="AlphaFoldDB" id="A0A2K5AR43"/>